<feature type="transmembrane region" description="Helical" evidence="5">
    <location>
        <begin position="254"/>
        <end position="271"/>
    </location>
</feature>
<feature type="transmembrane region" description="Helical" evidence="5">
    <location>
        <begin position="114"/>
        <end position="131"/>
    </location>
</feature>
<keyword evidence="4 5" id="KW-0472">Membrane</keyword>
<feature type="domain" description="EamA" evidence="6">
    <location>
        <begin position="164"/>
        <end position="288"/>
    </location>
</feature>
<dbReference type="eggNOG" id="COG0697">
    <property type="taxonomic scope" value="Bacteria"/>
</dbReference>
<feature type="transmembrane region" description="Helical" evidence="5">
    <location>
        <begin position="52"/>
        <end position="70"/>
    </location>
</feature>
<feature type="transmembrane region" description="Helical" evidence="5">
    <location>
        <begin position="194"/>
        <end position="216"/>
    </location>
</feature>
<feature type="transmembrane region" description="Helical" evidence="5">
    <location>
        <begin position="277"/>
        <end position="295"/>
    </location>
</feature>
<accession>A1TJN7</accession>
<feature type="transmembrane region" description="Helical" evidence="5">
    <location>
        <begin position="136"/>
        <end position="153"/>
    </location>
</feature>
<proteinExistence type="predicted"/>
<dbReference type="STRING" id="397945.Aave_0570"/>
<evidence type="ECO:0000256" key="1">
    <source>
        <dbReference type="ARBA" id="ARBA00004141"/>
    </source>
</evidence>
<dbReference type="PANTHER" id="PTHR22911:SF6">
    <property type="entry name" value="SOLUTE CARRIER FAMILY 35 MEMBER G1"/>
    <property type="match status" value="1"/>
</dbReference>
<keyword evidence="3 5" id="KW-1133">Transmembrane helix</keyword>
<dbReference type="Pfam" id="PF00892">
    <property type="entry name" value="EamA"/>
    <property type="match status" value="2"/>
</dbReference>
<dbReference type="InterPro" id="IPR000620">
    <property type="entry name" value="EamA_dom"/>
</dbReference>
<dbReference type="AlphaFoldDB" id="A1TJN7"/>
<dbReference type="Proteomes" id="UP000002596">
    <property type="component" value="Chromosome"/>
</dbReference>
<reference evidence="7" key="1">
    <citation type="submission" date="2006-12" db="EMBL/GenBank/DDBJ databases">
        <title>Complete sequence of Acidovorax avenae subsp. citrulli AAC00-1.</title>
        <authorList>
            <consortium name="US DOE Joint Genome Institute"/>
            <person name="Copeland A."/>
            <person name="Lucas S."/>
            <person name="Lapidus A."/>
            <person name="Barry K."/>
            <person name="Detter J.C."/>
            <person name="Glavina del Rio T."/>
            <person name="Dalin E."/>
            <person name="Tice H."/>
            <person name="Pitluck S."/>
            <person name="Kiss H."/>
            <person name="Brettin T."/>
            <person name="Bruce D."/>
            <person name="Han C."/>
            <person name="Tapia R."/>
            <person name="Gilna P."/>
            <person name="Schmutz J."/>
            <person name="Larimer F."/>
            <person name="Land M."/>
            <person name="Hauser L."/>
            <person name="Kyrpides N."/>
            <person name="Kim E."/>
            <person name="Stahl D."/>
            <person name="Richardson P."/>
        </authorList>
    </citation>
    <scope>NUCLEOTIDE SEQUENCE</scope>
    <source>
        <strain evidence="7">AAC00-1</strain>
    </source>
</reference>
<dbReference type="KEGG" id="aav:Aave_0570"/>
<evidence type="ECO:0000313" key="8">
    <source>
        <dbReference type="Proteomes" id="UP000002596"/>
    </source>
</evidence>
<name>A1TJN7_PARC0</name>
<evidence type="ECO:0000256" key="4">
    <source>
        <dbReference type="ARBA" id="ARBA00023136"/>
    </source>
</evidence>
<evidence type="ECO:0000256" key="2">
    <source>
        <dbReference type="ARBA" id="ARBA00022692"/>
    </source>
</evidence>
<organism evidence="7 8">
    <name type="scientific">Paracidovorax citrulli (strain AAC00-1)</name>
    <name type="common">Acidovorax citrulli</name>
    <dbReference type="NCBI Taxonomy" id="397945"/>
    <lineage>
        <taxon>Bacteria</taxon>
        <taxon>Pseudomonadati</taxon>
        <taxon>Pseudomonadota</taxon>
        <taxon>Betaproteobacteria</taxon>
        <taxon>Burkholderiales</taxon>
        <taxon>Comamonadaceae</taxon>
        <taxon>Paracidovorax</taxon>
    </lineage>
</organism>
<feature type="transmembrane region" description="Helical" evidence="5">
    <location>
        <begin position="159"/>
        <end position="182"/>
    </location>
</feature>
<protein>
    <recommendedName>
        <fullName evidence="6">EamA domain-containing protein</fullName>
    </recommendedName>
</protein>
<evidence type="ECO:0000256" key="5">
    <source>
        <dbReference type="SAM" id="Phobius"/>
    </source>
</evidence>
<sequence>MSPGTSAPAVRPDDPRRATLRATAYKLASALVLACMFALIKSLGSRYPIGEIVFARSAFALLPIIVALHASSQWSTLRTSRPLAHLRRSVAGVASLFLSFGAVSLLPLSTATALTYSAPLFITLLSIVLLGEQVTLGRWAAVLIGFVGMLMVIQPDLEAGLPLGKVLGVLAAVATAVALVAIRQMAASESALAIAFYFTLFGTLVGAATLPLQAVVPDGADALRLVSVGVLGGMAQLLLTMAYRLAPASVLAPYEYATLVGAILVGFIVWGEMPGPVEWLGIVVIVGANVGMTAHEQARARRARRGPASDGTDE</sequence>
<dbReference type="HOGENOM" id="CLU_032828_0_0_4"/>
<evidence type="ECO:0000259" key="6">
    <source>
        <dbReference type="Pfam" id="PF00892"/>
    </source>
</evidence>
<dbReference type="GO" id="GO:0016020">
    <property type="term" value="C:membrane"/>
    <property type="evidence" value="ECO:0007669"/>
    <property type="project" value="UniProtKB-SubCell"/>
</dbReference>
<dbReference type="SUPFAM" id="SSF103481">
    <property type="entry name" value="Multidrug resistance efflux transporter EmrE"/>
    <property type="match status" value="2"/>
</dbReference>
<evidence type="ECO:0000313" key="7">
    <source>
        <dbReference type="EMBL" id="ABM31175.1"/>
    </source>
</evidence>
<feature type="domain" description="EamA" evidence="6">
    <location>
        <begin position="27"/>
        <end position="153"/>
    </location>
</feature>
<feature type="transmembrane region" description="Helical" evidence="5">
    <location>
        <begin position="23"/>
        <end position="40"/>
    </location>
</feature>
<comment type="subcellular location">
    <subcellularLocation>
        <location evidence="1">Membrane</location>
        <topology evidence="1">Multi-pass membrane protein</topology>
    </subcellularLocation>
</comment>
<feature type="transmembrane region" description="Helical" evidence="5">
    <location>
        <begin position="222"/>
        <end position="242"/>
    </location>
</feature>
<evidence type="ECO:0000256" key="3">
    <source>
        <dbReference type="ARBA" id="ARBA00022989"/>
    </source>
</evidence>
<keyword evidence="2 5" id="KW-0812">Transmembrane</keyword>
<dbReference type="PANTHER" id="PTHR22911">
    <property type="entry name" value="ACYL-MALONYL CONDENSING ENZYME-RELATED"/>
    <property type="match status" value="1"/>
</dbReference>
<gene>
    <name evidence="7" type="ordered locus">Aave_0570</name>
</gene>
<dbReference type="InterPro" id="IPR037185">
    <property type="entry name" value="EmrE-like"/>
</dbReference>
<dbReference type="EMBL" id="CP000512">
    <property type="protein sequence ID" value="ABM31175.1"/>
    <property type="molecule type" value="Genomic_DNA"/>
</dbReference>